<dbReference type="SUPFAM" id="SSF52047">
    <property type="entry name" value="RNI-like"/>
    <property type="match status" value="1"/>
</dbReference>
<feature type="non-terminal residue" evidence="3">
    <location>
        <position position="57"/>
    </location>
</feature>
<keyword evidence="2" id="KW-0677">Repeat</keyword>
<sequence>LDSCNLTAMSCKSLSSVLQSTISVLRELDLSNNDLQDSGIKLLSEGLKSPNCKLEIL</sequence>
<dbReference type="Gene3D" id="3.80.10.10">
    <property type="entry name" value="Ribonuclease Inhibitor"/>
    <property type="match status" value="1"/>
</dbReference>
<gene>
    <name evidence="3" type="ORF">QQF64_023918</name>
</gene>
<evidence type="ECO:0000256" key="1">
    <source>
        <dbReference type="ARBA" id="ARBA00022614"/>
    </source>
</evidence>
<dbReference type="PANTHER" id="PTHR24106">
    <property type="entry name" value="NACHT, LRR AND CARD DOMAINS-CONTAINING"/>
    <property type="match status" value="1"/>
</dbReference>
<dbReference type="InterPro" id="IPR051261">
    <property type="entry name" value="NLR"/>
</dbReference>
<keyword evidence="1" id="KW-0433">Leucine-rich repeat</keyword>
<keyword evidence="4" id="KW-1185">Reference proteome</keyword>
<comment type="caution">
    <text evidence="3">The sequence shown here is derived from an EMBL/GenBank/DDBJ whole genome shotgun (WGS) entry which is preliminary data.</text>
</comment>
<evidence type="ECO:0000313" key="3">
    <source>
        <dbReference type="EMBL" id="KAL1277245.1"/>
    </source>
</evidence>
<protein>
    <submittedName>
        <fullName evidence="3">Uncharacterized protein</fullName>
    </submittedName>
</protein>
<dbReference type="EMBL" id="JAYMGO010000003">
    <property type="protein sequence ID" value="KAL1277245.1"/>
    <property type="molecule type" value="Genomic_DNA"/>
</dbReference>
<evidence type="ECO:0000256" key="2">
    <source>
        <dbReference type="ARBA" id="ARBA00022737"/>
    </source>
</evidence>
<feature type="non-terminal residue" evidence="3">
    <location>
        <position position="1"/>
    </location>
</feature>
<accession>A0ABR3NJQ6</accession>
<evidence type="ECO:0000313" key="4">
    <source>
        <dbReference type="Proteomes" id="UP001558613"/>
    </source>
</evidence>
<dbReference type="Proteomes" id="UP001558613">
    <property type="component" value="Unassembled WGS sequence"/>
</dbReference>
<dbReference type="InterPro" id="IPR032675">
    <property type="entry name" value="LRR_dom_sf"/>
</dbReference>
<dbReference type="SMART" id="SM00368">
    <property type="entry name" value="LRR_RI"/>
    <property type="match status" value="1"/>
</dbReference>
<proteinExistence type="predicted"/>
<organism evidence="3 4">
    <name type="scientific">Cirrhinus molitorella</name>
    <name type="common">mud carp</name>
    <dbReference type="NCBI Taxonomy" id="172907"/>
    <lineage>
        <taxon>Eukaryota</taxon>
        <taxon>Metazoa</taxon>
        <taxon>Chordata</taxon>
        <taxon>Craniata</taxon>
        <taxon>Vertebrata</taxon>
        <taxon>Euteleostomi</taxon>
        <taxon>Actinopterygii</taxon>
        <taxon>Neopterygii</taxon>
        <taxon>Teleostei</taxon>
        <taxon>Ostariophysi</taxon>
        <taxon>Cypriniformes</taxon>
        <taxon>Cyprinidae</taxon>
        <taxon>Labeoninae</taxon>
        <taxon>Labeonini</taxon>
        <taxon>Cirrhinus</taxon>
    </lineage>
</organism>
<name>A0ABR3NJQ6_9TELE</name>
<reference evidence="3 4" key="1">
    <citation type="submission" date="2023-09" db="EMBL/GenBank/DDBJ databases">
        <authorList>
            <person name="Wang M."/>
        </authorList>
    </citation>
    <scope>NUCLEOTIDE SEQUENCE [LARGE SCALE GENOMIC DNA]</scope>
    <source>
        <strain evidence="3">GT-2023</strain>
        <tissue evidence="3">Liver</tissue>
    </source>
</reference>